<evidence type="ECO:0000313" key="3">
    <source>
        <dbReference type="Proteomes" id="UP000032141"/>
    </source>
</evidence>
<evidence type="ECO:0000256" key="1">
    <source>
        <dbReference type="SAM" id="MobiDB-lite"/>
    </source>
</evidence>
<proteinExistence type="predicted"/>
<feature type="compositionally biased region" description="Basic and acidic residues" evidence="1">
    <location>
        <begin position="85"/>
        <end position="97"/>
    </location>
</feature>
<feature type="compositionally biased region" description="Basic and acidic residues" evidence="1">
    <location>
        <begin position="106"/>
        <end position="126"/>
    </location>
</feature>
<reference evidence="2 3" key="1">
    <citation type="journal article" date="2014" name="Genome Biol.">
        <title>Transcriptome and methylome profiling reveals relics of genome dominance in the mesopolyploid Brassica oleracea.</title>
        <authorList>
            <person name="Parkin I.A."/>
            <person name="Koh C."/>
            <person name="Tang H."/>
            <person name="Robinson S.J."/>
            <person name="Kagale S."/>
            <person name="Clarke W.E."/>
            <person name="Town C.D."/>
            <person name="Nixon J."/>
            <person name="Krishnakumar V."/>
            <person name="Bidwell S.L."/>
            <person name="Denoeud F."/>
            <person name="Belcram H."/>
            <person name="Links M.G."/>
            <person name="Just J."/>
            <person name="Clarke C."/>
            <person name="Bender T."/>
            <person name="Huebert T."/>
            <person name="Mason A.S."/>
            <person name="Pires J.C."/>
            <person name="Barker G."/>
            <person name="Moore J."/>
            <person name="Walley P.G."/>
            <person name="Manoli S."/>
            <person name="Batley J."/>
            <person name="Edwards D."/>
            <person name="Nelson M.N."/>
            <person name="Wang X."/>
            <person name="Paterson A.H."/>
            <person name="King G."/>
            <person name="Bancroft I."/>
            <person name="Chalhoub B."/>
            <person name="Sharpe A.G."/>
        </authorList>
    </citation>
    <scope>NUCLEOTIDE SEQUENCE</scope>
    <source>
        <strain evidence="2 3">cv. TO1000</strain>
    </source>
</reference>
<dbReference type="Gramene" id="Bo6g043890.1">
    <property type="protein sequence ID" value="Bo6g043890.1"/>
    <property type="gene ID" value="Bo6g043890"/>
</dbReference>
<dbReference type="HOGENOM" id="CLU_1542214_0_0_1"/>
<reference evidence="2" key="2">
    <citation type="submission" date="2015-03" db="UniProtKB">
        <authorList>
            <consortium name="EnsemblPlants"/>
        </authorList>
    </citation>
    <scope>IDENTIFICATION</scope>
</reference>
<dbReference type="AlphaFoldDB" id="A0A0D3CRQ0"/>
<feature type="region of interest" description="Disordered" evidence="1">
    <location>
        <begin position="85"/>
        <end position="138"/>
    </location>
</feature>
<keyword evidence="3" id="KW-1185">Reference proteome</keyword>
<dbReference type="EnsemblPlants" id="Bo6g043890.1">
    <property type="protein sequence ID" value="Bo6g043890.1"/>
    <property type="gene ID" value="Bo6g043890"/>
</dbReference>
<protein>
    <submittedName>
        <fullName evidence="2">Uncharacterized protein</fullName>
    </submittedName>
</protein>
<sequence length="174" mass="20261">MLDDDEKRVRNGDHPFTKAKRSNSDMLDRNELQTYASLEKMMGQINNKTAVIKKTKKYLLPFKGQIKLKTDRAVYRINPRTSGKEHWLEPRPDDRTYRTRARLSRPSKDHSRARISLGREEPEDGHTFPPVRPSRQSRTCPYLYPVHASGSMNLDSSRRVILDQSARKTESLTH</sequence>
<name>A0A0D3CRQ0_BRAOL</name>
<accession>A0A0D3CRQ0</accession>
<feature type="region of interest" description="Disordered" evidence="1">
    <location>
        <begin position="1"/>
        <end position="25"/>
    </location>
</feature>
<dbReference type="Proteomes" id="UP000032141">
    <property type="component" value="Chromosome C6"/>
</dbReference>
<evidence type="ECO:0000313" key="2">
    <source>
        <dbReference type="EnsemblPlants" id="Bo6g043890.1"/>
    </source>
</evidence>
<organism evidence="2 3">
    <name type="scientific">Brassica oleracea var. oleracea</name>
    <dbReference type="NCBI Taxonomy" id="109376"/>
    <lineage>
        <taxon>Eukaryota</taxon>
        <taxon>Viridiplantae</taxon>
        <taxon>Streptophyta</taxon>
        <taxon>Embryophyta</taxon>
        <taxon>Tracheophyta</taxon>
        <taxon>Spermatophyta</taxon>
        <taxon>Magnoliopsida</taxon>
        <taxon>eudicotyledons</taxon>
        <taxon>Gunneridae</taxon>
        <taxon>Pentapetalae</taxon>
        <taxon>rosids</taxon>
        <taxon>malvids</taxon>
        <taxon>Brassicales</taxon>
        <taxon>Brassicaceae</taxon>
        <taxon>Brassiceae</taxon>
        <taxon>Brassica</taxon>
    </lineage>
</organism>